<dbReference type="InterPro" id="IPR038157">
    <property type="entry name" value="FeoA_core_dom"/>
</dbReference>
<proteinExistence type="predicted"/>
<dbReference type="InterPro" id="IPR007167">
    <property type="entry name" value="Fe-transptr_FeoA-like"/>
</dbReference>
<dbReference type="Pfam" id="PF04023">
    <property type="entry name" value="FeoA"/>
    <property type="match status" value="1"/>
</dbReference>
<accession>A1KYL3</accession>
<name>A1KYL3_9CYAN</name>
<evidence type="ECO:0000313" key="3">
    <source>
        <dbReference type="EMBL" id="AAW57066.1"/>
    </source>
</evidence>
<evidence type="ECO:0000256" key="1">
    <source>
        <dbReference type="ARBA" id="ARBA00023004"/>
    </source>
</evidence>
<dbReference type="SUPFAM" id="SSF50037">
    <property type="entry name" value="C-terminal domain of transcriptional repressors"/>
    <property type="match status" value="1"/>
</dbReference>
<feature type="domain" description="Ferrous iron transporter FeoA-like" evidence="2">
    <location>
        <begin position="11"/>
        <end position="81"/>
    </location>
</feature>
<reference evidence="3" key="1">
    <citation type="journal article" date="2008" name="BMC Evol. Biol.">
        <title>The cyanobacterial endosymbiont of the unicellular algae Rhopalodia gibba shows reductive genome evolution.</title>
        <authorList>
            <person name="Kneip C."/>
            <person name="Voss C."/>
            <person name="Lockhart P.J."/>
            <person name="Maier U.G."/>
        </authorList>
    </citation>
    <scope>NUCLEOTIDE SEQUENCE</scope>
</reference>
<protein>
    <submittedName>
        <fullName evidence="3">Uncharacterized protein sbl0008</fullName>
    </submittedName>
</protein>
<organism evidence="3">
    <name type="scientific">cyanobacterium endosymbiont of Rhopalodia gibba</name>
    <dbReference type="NCBI Taxonomy" id="309035"/>
    <lineage>
        <taxon>Bacteria</taxon>
        <taxon>Bacillati</taxon>
        <taxon>Cyanobacteriota</taxon>
    </lineage>
</organism>
<dbReference type="EMBL" id="AY728387">
    <property type="protein sequence ID" value="AAW57066.1"/>
    <property type="molecule type" value="Genomic_DNA"/>
</dbReference>
<dbReference type="GO" id="GO:0046914">
    <property type="term" value="F:transition metal ion binding"/>
    <property type="evidence" value="ECO:0007669"/>
    <property type="project" value="InterPro"/>
</dbReference>
<evidence type="ECO:0000259" key="2">
    <source>
        <dbReference type="SMART" id="SM00899"/>
    </source>
</evidence>
<gene>
    <name evidence="3" type="primary">sbl0008</name>
</gene>
<dbReference type="InterPro" id="IPR008988">
    <property type="entry name" value="Transcriptional_repressor_C"/>
</dbReference>
<dbReference type="AlphaFoldDB" id="A1KYL3"/>
<keyword evidence="1" id="KW-0408">Iron</keyword>
<sequence>MFAQSFTVESLALNLLKEKDTGIITQFRKNDESLLRKLIAMGIMPGLKITLEQRFPSYVIKVGEMRIAIDRTLARAIYVRRTR</sequence>
<dbReference type="Gene3D" id="2.30.30.90">
    <property type="match status" value="1"/>
</dbReference>
<dbReference type="SMART" id="SM00899">
    <property type="entry name" value="FeoA"/>
    <property type="match status" value="1"/>
</dbReference>